<dbReference type="GO" id="GO:0003677">
    <property type="term" value="F:DNA binding"/>
    <property type="evidence" value="ECO:0007669"/>
    <property type="project" value="InterPro"/>
</dbReference>
<dbReference type="Proteomes" id="UP000199705">
    <property type="component" value="Unassembled WGS sequence"/>
</dbReference>
<dbReference type="STRING" id="551996.SAMN05192573_1051"/>
<evidence type="ECO:0000313" key="2">
    <source>
        <dbReference type="Proteomes" id="UP000199705"/>
    </source>
</evidence>
<reference evidence="2" key="1">
    <citation type="submission" date="2016-10" db="EMBL/GenBank/DDBJ databases">
        <authorList>
            <person name="Varghese N."/>
            <person name="Submissions S."/>
        </authorList>
    </citation>
    <scope>NUCLEOTIDE SEQUENCE [LARGE SCALE GENOMIC DNA]</scope>
    <source>
        <strain evidence="2">Gh-67</strain>
    </source>
</reference>
<dbReference type="Pfam" id="PF01527">
    <property type="entry name" value="HTH_Tnp_1"/>
    <property type="match status" value="1"/>
</dbReference>
<feature type="non-terminal residue" evidence="1">
    <location>
        <position position="102"/>
    </location>
</feature>
<dbReference type="EMBL" id="FNCG01000005">
    <property type="protein sequence ID" value="SDG81298.1"/>
    <property type="molecule type" value="Genomic_DNA"/>
</dbReference>
<dbReference type="InterPro" id="IPR009057">
    <property type="entry name" value="Homeodomain-like_sf"/>
</dbReference>
<accession>A0A1G7XAU4</accession>
<dbReference type="RefSeq" id="WP_143020740.1">
    <property type="nucleotide sequence ID" value="NZ_FNCG01000005.1"/>
</dbReference>
<gene>
    <name evidence="1" type="ORF">SAMN05192573_1051</name>
</gene>
<dbReference type="SUPFAM" id="SSF46689">
    <property type="entry name" value="Homeodomain-like"/>
    <property type="match status" value="1"/>
</dbReference>
<proteinExistence type="predicted"/>
<dbReference type="InterPro" id="IPR002514">
    <property type="entry name" value="Transposase_8"/>
</dbReference>
<name>A0A1G7XAU4_9SPHI</name>
<dbReference type="GO" id="GO:0006313">
    <property type="term" value="P:DNA transposition"/>
    <property type="evidence" value="ECO:0007669"/>
    <property type="project" value="InterPro"/>
</dbReference>
<dbReference type="GO" id="GO:0004803">
    <property type="term" value="F:transposase activity"/>
    <property type="evidence" value="ECO:0007669"/>
    <property type="project" value="InterPro"/>
</dbReference>
<keyword evidence="2" id="KW-1185">Reference proteome</keyword>
<protein>
    <submittedName>
        <fullName evidence="1">Transposase</fullName>
    </submittedName>
</protein>
<sequence length="102" mass="11710">MDKKKSSRRVYDADFRSDVLKMVFSGRSVVDVAASLGIRENLIHKWKSRYKETTGSSALKSPGSETPIVSVEEYERMKVRLREVEQERDILKKALGIFSRTT</sequence>
<dbReference type="Gene3D" id="1.10.10.60">
    <property type="entry name" value="Homeodomain-like"/>
    <property type="match status" value="1"/>
</dbReference>
<organism evidence="1 2">
    <name type="scientific">Mucilaginibacter gossypii</name>
    <dbReference type="NCBI Taxonomy" id="551996"/>
    <lineage>
        <taxon>Bacteria</taxon>
        <taxon>Pseudomonadati</taxon>
        <taxon>Bacteroidota</taxon>
        <taxon>Sphingobacteriia</taxon>
        <taxon>Sphingobacteriales</taxon>
        <taxon>Sphingobacteriaceae</taxon>
        <taxon>Mucilaginibacter</taxon>
    </lineage>
</organism>
<dbReference type="AlphaFoldDB" id="A0A1G7XAU4"/>
<evidence type="ECO:0000313" key="1">
    <source>
        <dbReference type="EMBL" id="SDG81298.1"/>
    </source>
</evidence>